<name>A0A6J6RBG3_9ZZZZ</name>
<proteinExistence type="predicted"/>
<dbReference type="SMART" id="SM00100">
    <property type="entry name" value="cNMP"/>
    <property type="match status" value="1"/>
</dbReference>
<dbReference type="EMBL" id="CAFBQP010000159">
    <property type="protein sequence ID" value="CAB5068746.1"/>
    <property type="molecule type" value="Genomic_DNA"/>
</dbReference>
<reference evidence="2" key="1">
    <citation type="submission" date="2020-05" db="EMBL/GenBank/DDBJ databases">
        <authorList>
            <person name="Chiriac C."/>
            <person name="Salcher M."/>
            <person name="Ghai R."/>
            <person name="Kavagutti S V."/>
        </authorList>
    </citation>
    <scope>NUCLEOTIDE SEQUENCE</scope>
</reference>
<evidence type="ECO:0000259" key="1">
    <source>
        <dbReference type="PROSITE" id="PS50042"/>
    </source>
</evidence>
<sequence>MANLLSLSAHLPEIDFAARDVVISEGDAAGSIWVLVDGSLEVRKGDVSINTITHPGSLVGEMSVLLGAQARASVVATGPCRLRHAVDGKAFLSSDPEITTLVAAGLAERLNFVNTYLADLKHQYGDAPGLAMVSDVLSKLSQHTGPAAQSGSAREPNPEY</sequence>
<protein>
    <submittedName>
        <fullName evidence="2">Unannotated protein</fullName>
    </submittedName>
</protein>
<evidence type="ECO:0000313" key="2">
    <source>
        <dbReference type="EMBL" id="CAB4718858.1"/>
    </source>
</evidence>
<dbReference type="PROSITE" id="PS50042">
    <property type="entry name" value="CNMP_BINDING_3"/>
    <property type="match status" value="1"/>
</dbReference>
<accession>A0A6J6RBG3</accession>
<evidence type="ECO:0000313" key="3">
    <source>
        <dbReference type="EMBL" id="CAB5068746.1"/>
    </source>
</evidence>
<dbReference type="EMBL" id="CAEZXX010000119">
    <property type="protein sequence ID" value="CAB4718858.1"/>
    <property type="molecule type" value="Genomic_DNA"/>
</dbReference>
<dbReference type="SUPFAM" id="SSF51206">
    <property type="entry name" value="cAMP-binding domain-like"/>
    <property type="match status" value="1"/>
</dbReference>
<dbReference type="CDD" id="cd00038">
    <property type="entry name" value="CAP_ED"/>
    <property type="match status" value="1"/>
</dbReference>
<dbReference type="Pfam" id="PF00027">
    <property type="entry name" value="cNMP_binding"/>
    <property type="match status" value="1"/>
</dbReference>
<dbReference type="Gene3D" id="2.60.120.10">
    <property type="entry name" value="Jelly Rolls"/>
    <property type="match status" value="1"/>
</dbReference>
<feature type="domain" description="Cyclic nucleotide-binding" evidence="1">
    <location>
        <begin position="1"/>
        <end position="82"/>
    </location>
</feature>
<dbReference type="InterPro" id="IPR000595">
    <property type="entry name" value="cNMP-bd_dom"/>
</dbReference>
<dbReference type="InterPro" id="IPR018490">
    <property type="entry name" value="cNMP-bd_dom_sf"/>
</dbReference>
<organism evidence="2">
    <name type="scientific">freshwater metagenome</name>
    <dbReference type="NCBI Taxonomy" id="449393"/>
    <lineage>
        <taxon>unclassified sequences</taxon>
        <taxon>metagenomes</taxon>
        <taxon>ecological metagenomes</taxon>
    </lineage>
</organism>
<dbReference type="AlphaFoldDB" id="A0A6J6RBG3"/>
<dbReference type="InterPro" id="IPR014710">
    <property type="entry name" value="RmlC-like_jellyroll"/>
</dbReference>
<gene>
    <name evidence="2" type="ORF">UFOPK2602_01593</name>
    <name evidence="3" type="ORF">UFOPK4306_02507</name>
</gene>